<dbReference type="GO" id="GO:0046872">
    <property type="term" value="F:metal ion binding"/>
    <property type="evidence" value="ECO:0007669"/>
    <property type="project" value="UniProtKB-KW"/>
</dbReference>
<feature type="binding site" description="axial binding residue" evidence="7">
    <location>
        <position position="114"/>
    </location>
    <ligand>
        <name>heme b</name>
        <dbReference type="ChEBI" id="CHEBI:60344"/>
        <label>1</label>
    </ligand>
    <ligandPart>
        <name>Fe</name>
        <dbReference type="ChEBI" id="CHEBI:18248"/>
    </ligandPart>
</feature>
<dbReference type="PROSITE" id="PS50939">
    <property type="entry name" value="CYTOCHROME_B561"/>
    <property type="match status" value="1"/>
</dbReference>
<dbReference type="Gene3D" id="1.20.120.1770">
    <property type="match status" value="1"/>
</dbReference>
<protein>
    <recommendedName>
        <fullName evidence="9">Cytochrome b561 domain-containing protein</fullName>
    </recommendedName>
</protein>
<keyword evidence="7" id="KW-0479">Metal-binding</keyword>
<feature type="transmembrane region" description="Helical" evidence="8">
    <location>
        <begin position="218"/>
        <end position="235"/>
    </location>
</feature>
<comment type="subcellular location">
    <subcellularLocation>
        <location evidence="1">Membrane</location>
    </subcellularLocation>
</comment>
<evidence type="ECO:0000256" key="3">
    <source>
        <dbReference type="ARBA" id="ARBA00022692"/>
    </source>
</evidence>
<keyword evidence="2" id="KW-0813">Transport</keyword>
<dbReference type="CDD" id="cd08760">
    <property type="entry name" value="Cyt_b561_FRRS1_like"/>
    <property type="match status" value="1"/>
</dbReference>
<dbReference type="PANTHER" id="PTHR23130">
    <property type="entry name" value="CYTOCHROME B561 AND DOMON DOMAIN-CONTAINING PROTEIN"/>
    <property type="match status" value="1"/>
</dbReference>
<dbReference type="InterPro" id="IPR006593">
    <property type="entry name" value="Cyt_b561/ferric_Rdtase_TM"/>
</dbReference>
<sequence>MAVFTSPINSYQAKMEQGTLGFPVTELSAIFVDDQIIIFATMELPTSSYTLYHVCQDGPVSGDSLGLHEICGSHLQSMGTLNLTLGIMMPLGFMCARYLKEVGPRADPLWFYPHVSIQTSAYLIGTAAGATGIILGIKSSGVQQSCHLGIGITLFSLGLLQALILLLQHAYFKTGWKESKYRYTWNMFHHVTGYIILLLSFANIWGGFKVLKPAKEWMIAYGAVFGGLILSSLLLEAWKRVRGGKIDHGV</sequence>
<organism evidence="10 11">
    <name type="scientific">Thlaspi arvense</name>
    <name type="common">Field penny-cress</name>
    <dbReference type="NCBI Taxonomy" id="13288"/>
    <lineage>
        <taxon>Eukaryota</taxon>
        <taxon>Viridiplantae</taxon>
        <taxon>Streptophyta</taxon>
        <taxon>Embryophyta</taxon>
        <taxon>Tracheophyta</taxon>
        <taxon>Spermatophyta</taxon>
        <taxon>Magnoliopsida</taxon>
        <taxon>eudicotyledons</taxon>
        <taxon>Gunneridae</taxon>
        <taxon>Pentapetalae</taxon>
        <taxon>rosids</taxon>
        <taxon>malvids</taxon>
        <taxon>Brassicales</taxon>
        <taxon>Brassicaceae</taxon>
        <taxon>Thlaspideae</taxon>
        <taxon>Thlaspi</taxon>
    </lineage>
</organism>
<evidence type="ECO:0000256" key="7">
    <source>
        <dbReference type="PIRSR" id="PIRSR037471-1"/>
    </source>
</evidence>
<dbReference type="Pfam" id="PF04526">
    <property type="entry name" value="DUF568"/>
    <property type="match status" value="1"/>
</dbReference>
<accession>A0AAU9TAW5</accession>
<keyword evidence="5 8" id="KW-1133">Transmembrane helix</keyword>
<reference evidence="10 11" key="1">
    <citation type="submission" date="2022-03" db="EMBL/GenBank/DDBJ databases">
        <authorList>
            <person name="Nunn A."/>
            <person name="Chopra R."/>
            <person name="Nunn A."/>
            <person name="Contreras Garrido A."/>
        </authorList>
    </citation>
    <scope>NUCLEOTIDE SEQUENCE [LARGE SCALE GENOMIC DNA]</scope>
</reference>
<dbReference type="InterPro" id="IPR017214">
    <property type="entry name" value="UCP037471"/>
</dbReference>
<evidence type="ECO:0000256" key="4">
    <source>
        <dbReference type="ARBA" id="ARBA00022982"/>
    </source>
</evidence>
<evidence type="ECO:0000256" key="6">
    <source>
        <dbReference type="ARBA" id="ARBA00023136"/>
    </source>
</evidence>
<comment type="caution">
    <text evidence="10">The sequence shown here is derived from an EMBL/GenBank/DDBJ whole genome shotgun (WGS) entry which is preliminary data.</text>
</comment>
<keyword evidence="4" id="KW-0249">Electron transport</keyword>
<keyword evidence="6 8" id="KW-0472">Membrane</keyword>
<feature type="binding site" description="axial binding residue" evidence="7">
    <location>
        <position position="189"/>
    </location>
    <ligand>
        <name>heme b</name>
        <dbReference type="ChEBI" id="CHEBI:60344"/>
        <label>1</label>
    </ligand>
    <ligandPart>
        <name>Fe</name>
        <dbReference type="ChEBI" id="CHEBI:18248"/>
    </ligandPart>
</feature>
<dbReference type="PANTHER" id="PTHR23130:SF174">
    <property type="entry name" value="CYTOCHROME B561 AND DOMON DOMAIN-CONTAINING PROTEIN"/>
    <property type="match status" value="1"/>
</dbReference>
<name>A0AAU9TAW5_THLAR</name>
<dbReference type="PIRSF" id="PIRSF037471">
    <property type="entry name" value="UCP037471"/>
    <property type="match status" value="1"/>
</dbReference>
<feature type="binding site" description="axial binding residue" evidence="7">
    <location>
        <position position="147"/>
    </location>
    <ligand>
        <name>heme b</name>
        <dbReference type="ChEBI" id="CHEBI:60344"/>
        <label>1</label>
    </ligand>
    <ligandPart>
        <name>Fe</name>
        <dbReference type="ChEBI" id="CHEBI:18248"/>
    </ligandPart>
</feature>
<feature type="domain" description="Cytochrome b561" evidence="9">
    <location>
        <begin position="40"/>
        <end position="242"/>
    </location>
</feature>
<keyword evidence="11" id="KW-1185">Reference proteome</keyword>
<evidence type="ECO:0000313" key="10">
    <source>
        <dbReference type="EMBL" id="CAH2080512.1"/>
    </source>
</evidence>
<evidence type="ECO:0000256" key="5">
    <source>
        <dbReference type="ARBA" id="ARBA00022989"/>
    </source>
</evidence>
<dbReference type="SMART" id="SM00665">
    <property type="entry name" value="B561"/>
    <property type="match status" value="1"/>
</dbReference>
<keyword evidence="7" id="KW-0408">Iron</keyword>
<evidence type="ECO:0000256" key="1">
    <source>
        <dbReference type="ARBA" id="ARBA00004370"/>
    </source>
</evidence>
<keyword evidence="3 8" id="KW-0812">Transmembrane</keyword>
<dbReference type="GO" id="GO:0016020">
    <property type="term" value="C:membrane"/>
    <property type="evidence" value="ECO:0007669"/>
    <property type="project" value="UniProtKB-SubCell"/>
</dbReference>
<dbReference type="InterPro" id="IPR045265">
    <property type="entry name" value="AIR12_DOMON"/>
</dbReference>
<evidence type="ECO:0000313" key="11">
    <source>
        <dbReference type="Proteomes" id="UP000836841"/>
    </source>
</evidence>
<feature type="transmembrane region" description="Helical" evidence="8">
    <location>
        <begin position="119"/>
        <end position="137"/>
    </location>
</feature>
<evidence type="ECO:0000256" key="8">
    <source>
        <dbReference type="SAM" id="Phobius"/>
    </source>
</evidence>
<gene>
    <name evidence="10" type="ORF">TAV2_LOCUS26217</name>
</gene>
<dbReference type="AlphaFoldDB" id="A0AAU9TAW5"/>
<proteinExistence type="predicted"/>
<feature type="transmembrane region" description="Helical" evidence="8">
    <location>
        <begin position="149"/>
        <end position="171"/>
    </location>
</feature>
<feature type="transmembrane region" description="Helical" evidence="8">
    <location>
        <begin position="191"/>
        <end position="211"/>
    </location>
</feature>
<evidence type="ECO:0000259" key="9">
    <source>
        <dbReference type="PROSITE" id="PS50939"/>
    </source>
</evidence>
<dbReference type="Proteomes" id="UP000836841">
    <property type="component" value="Unassembled WGS sequence"/>
</dbReference>
<evidence type="ECO:0000256" key="2">
    <source>
        <dbReference type="ARBA" id="ARBA00022448"/>
    </source>
</evidence>
<dbReference type="EMBL" id="CAJVSB020000910">
    <property type="protein sequence ID" value="CAH2080512.1"/>
    <property type="molecule type" value="Genomic_DNA"/>
</dbReference>